<dbReference type="RefSeq" id="WP_161101450.1">
    <property type="nucleotide sequence ID" value="NZ_JBHLYI010000002.1"/>
</dbReference>
<organism evidence="2 3">
    <name type="scientific">Actinomadura rayongensis</name>
    <dbReference type="NCBI Taxonomy" id="1429076"/>
    <lineage>
        <taxon>Bacteria</taxon>
        <taxon>Bacillati</taxon>
        <taxon>Actinomycetota</taxon>
        <taxon>Actinomycetes</taxon>
        <taxon>Streptosporangiales</taxon>
        <taxon>Thermomonosporaceae</taxon>
        <taxon>Actinomadura</taxon>
    </lineage>
</organism>
<protein>
    <submittedName>
        <fullName evidence="2">Uncharacterized protein</fullName>
    </submittedName>
</protein>
<dbReference type="AlphaFoldDB" id="A0A6I4W195"/>
<accession>A0A6I4W195</accession>
<evidence type="ECO:0000313" key="3">
    <source>
        <dbReference type="Proteomes" id="UP000431901"/>
    </source>
</evidence>
<gene>
    <name evidence="2" type="ORF">GQ466_04375</name>
</gene>
<feature type="region of interest" description="Disordered" evidence="1">
    <location>
        <begin position="41"/>
        <end position="61"/>
    </location>
</feature>
<reference evidence="2 3" key="1">
    <citation type="submission" date="2019-12" db="EMBL/GenBank/DDBJ databases">
        <title>Nocardia macrotermitis sp. nov. and Nocardia aurantia sp. nov., isolated from the gut of the fungus growing-termite Macrotermes natalensis.</title>
        <authorList>
            <person name="Christine B."/>
            <person name="Rene B."/>
        </authorList>
    </citation>
    <scope>NUCLEOTIDE SEQUENCE [LARGE SCALE GENOMIC DNA]</scope>
    <source>
        <strain evidence="2 3">DSM 102126</strain>
    </source>
</reference>
<sequence length="61" mass="6928">MRPPRRRAVRTSRLGCCALHGASSAVAVRRRTARSALCWQRPTDHERRRRSGASYPRVGRA</sequence>
<keyword evidence="3" id="KW-1185">Reference proteome</keyword>
<dbReference type="EMBL" id="WUTW01000001">
    <property type="protein sequence ID" value="MXQ63263.1"/>
    <property type="molecule type" value="Genomic_DNA"/>
</dbReference>
<name>A0A6I4W195_9ACTN</name>
<evidence type="ECO:0000256" key="1">
    <source>
        <dbReference type="SAM" id="MobiDB-lite"/>
    </source>
</evidence>
<dbReference type="Proteomes" id="UP000431901">
    <property type="component" value="Unassembled WGS sequence"/>
</dbReference>
<proteinExistence type="predicted"/>
<evidence type="ECO:0000313" key="2">
    <source>
        <dbReference type="EMBL" id="MXQ63263.1"/>
    </source>
</evidence>
<comment type="caution">
    <text evidence="2">The sequence shown here is derived from an EMBL/GenBank/DDBJ whole genome shotgun (WGS) entry which is preliminary data.</text>
</comment>